<dbReference type="GO" id="GO:0006357">
    <property type="term" value="P:regulation of transcription by RNA polymerase II"/>
    <property type="evidence" value="ECO:0007669"/>
    <property type="project" value="InterPro"/>
</dbReference>
<keyword evidence="3" id="KW-1185">Reference proteome</keyword>
<dbReference type="PANTHER" id="PTHR10026">
    <property type="entry name" value="CYCLIN"/>
    <property type="match status" value="1"/>
</dbReference>
<reference evidence="3" key="1">
    <citation type="journal article" date="2016" name="Nat. Commun.">
        <title>Genome analysis of three Pneumocystis species reveals adaptation mechanisms to life exclusively in mammalian hosts.</title>
        <authorList>
            <person name="Ma L."/>
            <person name="Chen Z."/>
            <person name="Huang D.W."/>
            <person name="Kutty G."/>
            <person name="Ishihara M."/>
            <person name="Wang H."/>
            <person name="Abouelleil A."/>
            <person name="Bishop L."/>
            <person name="Davey E."/>
            <person name="Deng R."/>
            <person name="Deng X."/>
            <person name="Fan L."/>
            <person name="Fantoni G."/>
            <person name="Fitzgerald M."/>
            <person name="Gogineni E."/>
            <person name="Goldberg J.M."/>
            <person name="Handley G."/>
            <person name="Hu X."/>
            <person name="Huber C."/>
            <person name="Jiao X."/>
            <person name="Jones K."/>
            <person name="Levin J.Z."/>
            <person name="Liu Y."/>
            <person name="Macdonald P."/>
            <person name="Melnikov A."/>
            <person name="Raley C."/>
            <person name="Sassi M."/>
            <person name="Sherman B.T."/>
            <person name="Song X."/>
            <person name="Sykes S."/>
            <person name="Tran B."/>
            <person name="Walsh L."/>
            <person name="Xia Y."/>
            <person name="Yang J."/>
            <person name="Young S."/>
            <person name="Zeng Q."/>
            <person name="Zheng X."/>
            <person name="Stephens R."/>
            <person name="Nusbaum C."/>
            <person name="Birren B.W."/>
            <person name="Azadi P."/>
            <person name="Lempicki R.A."/>
            <person name="Cuomo C.A."/>
            <person name="Kovacs J.A."/>
        </authorList>
    </citation>
    <scope>NUCLEOTIDE SEQUENCE [LARGE SCALE GENOMIC DNA]</scope>
    <source>
        <strain evidence="3">RU7</strain>
    </source>
</reference>
<name>A0A0W4ZK28_PNEJ7</name>
<feature type="region of interest" description="Disordered" evidence="1">
    <location>
        <begin position="172"/>
        <end position="191"/>
    </location>
</feature>
<organism evidence="2 3">
    <name type="scientific">Pneumocystis jirovecii (strain RU7)</name>
    <name type="common">Human pneumocystis pneumonia agent</name>
    <dbReference type="NCBI Taxonomy" id="1408657"/>
    <lineage>
        <taxon>Eukaryota</taxon>
        <taxon>Fungi</taxon>
        <taxon>Dikarya</taxon>
        <taxon>Ascomycota</taxon>
        <taxon>Taphrinomycotina</taxon>
        <taxon>Pneumocystomycetes</taxon>
        <taxon>Pneumocystaceae</taxon>
        <taxon>Pneumocystis</taxon>
    </lineage>
</organism>
<comment type="caution">
    <text evidence="2">The sequence shown here is derived from an EMBL/GenBank/DDBJ whole genome shotgun (WGS) entry which is preliminary data.</text>
</comment>
<dbReference type="AlphaFoldDB" id="A0A0W4ZK28"/>
<dbReference type="RefSeq" id="XP_018229066.1">
    <property type="nucleotide sequence ID" value="XM_018374844.1"/>
</dbReference>
<feature type="compositionally biased region" description="Basic and acidic residues" evidence="1">
    <location>
        <begin position="172"/>
        <end position="184"/>
    </location>
</feature>
<dbReference type="Proteomes" id="UP000053447">
    <property type="component" value="Unassembled WGS sequence"/>
</dbReference>
<feature type="compositionally biased region" description="Basic and acidic residues" evidence="1">
    <location>
        <begin position="36"/>
        <end position="78"/>
    </location>
</feature>
<dbReference type="GO" id="GO:0016538">
    <property type="term" value="F:cyclin-dependent protein serine/threonine kinase regulator activity"/>
    <property type="evidence" value="ECO:0007669"/>
    <property type="project" value="InterPro"/>
</dbReference>
<evidence type="ECO:0008006" key="4">
    <source>
        <dbReference type="Google" id="ProtNLM"/>
    </source>
</evidence>
<dbReference type="Gene3D" id="1.10.472.10">
    <property type="entry name" value="Cyclin-like"/>
    <property type="match status" value="1"/>
</dbReference>
<sequence>MHGNGTGAAAAILLCGVREGVLSGRDRDGGGLPCLENHRAAGKDRGHQEGERWGEKVGQESGQERADGAGAIQRERKGSRGRDKAAVIARILGQAGEKGVAQRTWSYINDAMCTTIPCIEPAACIAVGCIYMAANEAGIRLPEEWWEVFDVEEEDMVYVAASLKSFYIEERERKEEERERRTPVEVEEVEGQGREARGAESVWGAAGKGNAGAGKGRAKAKCSEQELGFVQVHARVFLNFGDSPHGRALKERFARPLRWAGMLAKTSGALWAGQYLFLEDSGGNSLSCSLQNFVIFSRKTLKLFCKTETSLQ</sequence>
<gene>
    <name evidence="2" type="ORF">T551_02581</name>
</gene>
<dbReference type="EMBL" id="LFWA01000011">
    <property type="protein sequence ID" value="KTW28731.1"/>
    <property type="molecule type" value="Genomic_DNA"/>
</dbReference>
<dbReference type="GeneID" id="28941099"/>
<dbReference type="STRING" id="1408657.A0A0W4ZK28"/>
<dbReference type="OrthoDB" id="10264655at2759"/>
<dbReference type="SUPFAM" id="SSF47954">
    <property type="entry name" value="Cyclin-like"/>
    <property type="match status" value="1"/>
</dbReference>
<proteinExistence type="predicted"/>
<feature type="region of interest" description="Disordered" evidence="1">
    <location>
        <begin position="33"/>
        <end position="78"/>
    </location>
</feature>
<accession>A0A0W4ZK28</accession>
<protein>
    <recommendedName>
        <fullName evidence="4">Cyclin C-terminal domain-containing protein</fullName>
    </recommendedName>
</protein>
<evidence type="ECO:0000313" key="3">
    <source>
        <dbReference type="Proteomes" id="UP000053447"/>
    </source>
</evidence>
<dbReference type="InterPro" id="IPR043198">
    <property type="entry name" value="Cyclin/Ssn8"/>
</dbReference>
<evidence type="ECO:0000313" key="2">
    <source>
        <dbReference type="EMBL" id="KTW28731.1"/>
    </source>
</evidence>
<dbReference type="VEuPathDB" id="FungiDB:T551_02581"/>
<dbReference type="InterPro" id="IPR036915">
    <property type="entry name" value="Cyclin-like_sf"/>
</dbReference>
<evidence type="ECO:0000256" key="1">
    <source>
        <dbReference type="SAM" id="MobiDB-lite"/>
    </source>
</evidence>